<evidence type="ECO:0000313" key="6">
    <source>
        <dbReference type="EMBL" id="QXA49543.1"/>
    </source>
</evidence>
<reference evidence="6 7" key="1">
    <citation type="submission" date="2021-06" db="EMBL/GenBank/DDBJ databases">
        <title>FDA dAtabase for Regulatory Grade micrObial Sequences (FDA-ARGOS): Supporting development and validation of Infectious Disease Dx tests.</title>
        <authorList>
            <person name="Sproer C."/>
            <person name="Gronow S."/>
            <person name="Severitt S."/>
            <person name="Schroder I."/>
            <person name="Tallon L."/>
            <person name="Sadzewicz L."/>
            <person name="Zhao X."/>
            <person name="Boylan J."/>
            <person name="Ott S."/>
            <person name="Bowen H."/>
            <person name="Vavikolanu K."/>
            <person name="Mehta A."/>
            <person name="Aluvathingal J."/>
            <person name="Nadendla S."/>
            <person name="Lowell S."/>
            <person name="Myers T."/>
            <person name="Yan Y."/>
        </authorList>
    </citation>
    <scope>NUCLEOTIDE SEQUENCE [LARGE SCALE GENOMIC DNA]</scope>
    <source>
        <strain evidence="6 7">FDAARGOS 1428</strain>
    </source>
</reference>
<organism evidence="6 7">
    <name type="scientific">Enterobacter cancerogenus</name>
    <dbReference type="NCBI Taxonomy" id="69218"/>
    <lineage>
        <taxon>Bacteria</taxon>
        <taxon>Pseudomonadati</taxon>
        <taxon>Pseudomonadota</taxon>
        <taxon>Gammaproteobacteria</taxon>
        <taxon>Enterobacterales</taxon>
        <taxon>Enterobacteriaceae</taxon>
        <taxon>Enterobacter</taxon>
        <taxon>Enterobacter cloacae complex</taxon>
    </lineage>
</organism>
<dbReference type="SUPFAM" id="SSF48179">
    <property type="entry name" value="6-phosphogluconate dehydrogenase C-terminal domain-like"/>
    <property type="match status" value="1"/>
</dbReference>
<comment type="similarity">
    <text evidence="1">Belongs to the pyrroline-5-carboxylate reductase family.</text>
</comment>
<dbReference type="Pfam" id="PF03807">
    <property type="entry name" value="F420_oxidored"/>
    <property type="match status" value="1"/>
</dbReference>
<evidence type="ECO:0000256" key="3">
    <source>
        <dbReference type="ARBA" id="ARBA00023002"/>
    </source>
</evidence>
<keyword evidence="2" id="KW-0521">NADP</keyword>
<proteinExistence type="inferred from homology"/>
<dbReference type="InterPro" id="IPR028939">
    <property type="entry name" value="P5C_Rdtase_cat_N"/>
</dbReference>
<protein>
    <submittedName>
        <fullName evidence="6">NAD(P)-binding domain-containing protein</fullName>
    </submittedName>
</protein>
<dbReference type="RefSeq" id="WP_088208353.1">
    <property type="nucleotide sequence ID" value="NZ_CP077290.1"/>
</dbReference>
<dbReference type="InterPro" id="IPR036291">
    <property type="entry name" value="NAD(P)-bd_dom_sf"/>
</dbReference>
<dbReference type="Gene3D" id="3.40.50.720">
    <property type="entry name" value="NAD(P)-binding Rossmann-like Domain"/>
    <property type="match status" value="1"/>
</dbReference>
<dbReference type="Pfam" id="PF14748">
    <property type="entry name" value="P5CR_dimer"/>
    <property type="match status" value="1"/>
</dbReference>
<sequence length="259" mass="27725">MKIGILGVGELTEKIVAGLAAAETAAEIVLSPRNAARADRLRETCGSQVTGSSQAAAEDADIVIAGVRPDSLAGLASEVSLKPHQLLVSLAAGVSMDQLQTLFSHKRVVRMMLTYAAGINQTTVVLTACDEKTRTFFSALGEVIVLENEELFELATVSMCMNGWFYHLADGLQSWLAKKGMPQHHARSLVLGAMHDCAAYAGHNDGVPLDNLLQAVATEGTFTAQGLNILREQQIMQPWVKAADEVLHSLVTDNKDSEN</sequence>
<dbReference type="Gene3D" id="1.10.3730.10">
    <property type="entry name" value="ProC C-terminal domain-like"/>
    <property type="match status" value="1"/>
</dbReference>
<name>A0ABX8KNG7_9ENTR</name>
<evidence type="ECO:0000259" key="5">
    <source>
        <dbReference type="Pfam" id="PF14748"/>
    </source>
</evidence>
<gene>
    <name evidence="6" type="ORF">I6L58_00390</name>
</gene>
<dbReference type="PANTHER" id="PTHR11645">
    <property type="entry name" value="PYRROLINE-5-CARBOXYLATE REDUCTASE"/>
    <property type="match status" value="1"/>
</dbReference>
<dbReference type="EMBL" id="CP077290">
    <property type="protein sequence ID" value="QXA49543.1"/>
    <property type="molecule type" value="Genomic_DNA"/>
</dbReference>
<evidence type="ECO:0000259" key="4">
    <source>
        <dbReference type="Pfam" id="PF03807"/>
    </source>
</evidence>
<evidence type="ECO:0000256" key="1">
    <source>
        <dbReference type="ARBA" id="ARBA00005525"/>
    </source>
</evidence>
<accession>A0ABX8KNG7</accession>
<evidence type="ECO:0000256" key="2">
    <source>
        <dbReference type="ARBA" id="ARBA00022857"/>
    </source>
</evidence>
<feature type="domain" description="Pyrroline-5-carboxylate reductase dimerisation" evidence="5">
    <location>
        <begin position="156"/>
        <end position="245"/>
    </location>
</feature>
<keyword evidence="7" id="KW-1185">Reference proteome</keyword>
<feature type="domain" description="Pyrroline-5-carboxylate reductase catalytic N-terminal" evidence="4">
    <location>
        <begin position="2"/>
        <end position="93"/>
    </location>
</feature>
<dbReference type="Proteomes" id="UP000683583">
    <property type="component" value="Chromosome"/>
</dbReference>
<dbReference type="InterPro" id="IPR029036">
    <property type="entry name" value="P5CR_dimer"/>
</dbReference>
<dbReference type="PIRSF" id="PIRSF000193">
    <property type="entry name" value="Pyrrol-5-carb_rd"/>
    <property type="match status" value="1"/>
</dbReference>
<keyword evidence="3" id="KW-0560">Oxidoreductase</keyword>
<dbReference type="PANTHER" id="PTHR11645:SF0">
    <property type="entry name" value="PYRROLINE-5-CARBOXYLATE REDUCTASE 3"/>
    <property type="match status" value="1"/>
</dbReference>
<evidence type="ECO:0000313" key="7">
    <source>
        <dbReference type="Proteomes" id="UP000683583"/>
    </source>
</evidence>
<dbReference type="InterPro" id="IPR008927">
    <property type="entry name" value="6-PGluconate_DH-like_C_sf"/>
</dbReference>
<dbReference type="InterPro" id="IPR000304">
    <property type="entry name" value="Pyrroline-COOH_reductase"/>
</dbReference>
<dbReference type="SUPFAM" id="SSF51735">
    <property type="entry name" value="NAD(P)-binding Rossmann-fold domains"/>
    <property type="match status" value="1"/>
</dbReference>